<comment type="caution">
    <text evidence="1">The sequence shown here is derived from an EMBL/GenBank/DDBJ whole genome shotgun (WGS) entry which is preliminary data.</text>
</comment>
<gene>
    <name evidence="1" type="ORF">OGM63_20610</name>
</gene>
<evidence type="ECO:0008006" key="3">
    <source>
        <dbReference type="Google" id="ProtNLM"/>
    </source>
</evidence>
<protein>
    <recommendedName>
        <fullName evidence="3">Transposase</fullName>
    </recommendedName>
</protein>
<dbReference type="EMBL" id="JAOWRF010000296">
    <property type="protein sequence ID" value="MCV3215880.1"/>
    <property type="molecule type" value="Genomic_DNA"/>
</dbReference>
<name>A0ABT3B4H7_9CYAN</name>
<proteinExistence type="predicted"/>
<dbReference type="RefSeq" id="WP_263747527.1">
    <property type="nucleotide sequence ID" value="NZ_JAOWRF010000296.1"/>
</dbReference>
<keyword evidence="2" id="KW-1185">Reference proteome</keyword>
<accession>A0ABT3B4H7</accession>
<evidence type="ECO:0000313" key="2">
    <source>
        <dbReference type="Proteomes" id="UP001526143"/>
    </source>
</evidence>
<organism evidence="1 2">
    <name type="scientific">Plectonema radiosum NIES-515</name>
    <dbReference type="NCBI Taxonomy" id="2986073"/>
    <lineage>
        <taxon>Bacteria</taxon>
        <taxon>Bacillati</taxon>
        <taxon>Cyanobacteriota</taxon>
        <taxon>Cyanophyceae</taxon>
        <taxon>Oscillatoriophycideae</taxon>
        <taxon>Oscillatoriales</taxon>
        <taxon>Microcoleaceae</taxon>
        <taxon>Plectonema</taxon>
    </lineage>
</organism>
<dbReference type="Proteomes" id="UP001526143">
    <property type="component" value="Unassembled WGS sequence"/>
</dbReference>
<sequence>MVFNIYKYKKRSPDKYCSSSDRLNNIKSNSMIAIIKQESKEVNPLSRFVTLEAIALLLNIDAAKIKEIRLWRYMILVVADGMSRFVSYAEIPPILGVAPPTAKNFLAWRKRWRKLKTNHVPDFWCQFYAQKFGQSNDLEELKRWGQLIATIKFALSQKVIQALLPLYAEQKYCLSFEVCVTNAL</sequence>
<evidence type="ECO:0000313" key="1">
    <source>
        <dbReference type="EMBL" id="MCV3215880.1"/>
    </source>
</evidence>
<reference evidence="1 2" key="1">
    <citation type="submission" date="2022-10" db="EMBL/GenBank/DDBJ databases">
        <title>Identification of biosynthetic pathway for the production of the potent trypsin inhibitor radiosumin.</title>
        <authorList>
            <person name="Fewer D.P."/>
            <person name="Delbaje E."/>
            <person name="Ouyang X."/>
            <person name="Agostino P.D."/>
            <person name="Wahlsten M."/>
            <person name="Jokela J."/>
            <person name="Permi P."/>
            <person name="Haapaniemi E."/>
            <person name="Koistinen H."/>
        </authorList>
    </citation>
    <scope>NUCLEOTIDE SEQUENCE [LARGE SCALE GENOMIC DNA]</scope>
    <source>
        <strain evidence="1 2">NIES-515</strain>
    </source>
</reference>